<evidence type="ECO:0000313" key="2">
    <source>
        <dbReference type="EMBL" id="PWJ74020.1"/>
    </source>
</evidence>
<feature type="transmembrane region" description="Helical" evidence="1">
    <location>
        <begin position="50"/>
        <end position="72"/>
    </location>
</feature>
<protein>
    <recommendedName>
        <fullName evidence="4">Zinc ribbon domain-containing protein</fullName>
    </recommendedName>
</protein>
<evidence type="ECO:0000313" key="3">
    <source>
        <dbReference type="Proteomes" id="UP000245412"/>
    </source>
</evidence>
<sequence length="157" mass="17137">MAMITCKECGKEFSDKADKCPNCAAPIEYSREFGVPYEAPPSLIKKKLSICLLISLIVGVLYLIYSVFYWSGAASSGSDAYEQIGAGIATALVMPHLIATFIAAIFNALGLIMKKRGFALAGAILYSVAMVLFPMYFMFVIIEVILSFIGYARTPKY</sequence>
<evidence type="ECO:0000256" key="1">
    <source>
        <dbReference type="SAM" id="Phobius"/>
    </source>
</evidence>
<gene>
    <name evidence="2" type="ORF">C7383_11059</name>
</gene>
<dbReference type="EMBL" id="QGGY01000010">
    <property type="protein sequence ID" value="PWJ74020.1"/>
    <property type="molecule type" value="Genomic_DNA"/>
</dbReference>
<reference evidence="2 3" key="1">
    <citation type="submission" date="2018-05" db="EMBL/GenBank/DDBJ databases">
        <authorList>
            <person name="Goeker M."/>
            <person name="Huntemann M."/>
            <person name="Clum A."/>
            <person name="Pillay M."/>
            <person name="Palaniappan K."/>
            <person name="Varghese N."/>
            <person name="Mikhailova N."/>
            <person name="Stamatis D."/>
            <person name="Reddy T."/>
            <person name="Daum C."/>
            <person name="Shapiro N."/>
            <person name="Ivanova N."/>
            <person name="Kyrpides N."/>
            <person name="Woyke T."/>
        </authorList>
    </citation>
    <scope>NUCLEOTIDE SEQUENCE [LARGE SCALE GENOMIC DNA]</scope>
    <source>
        <strain evidence="2 3">DSM 26524</strain>
    </source>
</reference>
<dbReference type="Proteomes" id="UP000245412">
    <property type="component" value="Unassembled WGS sequence"/>
</dbReference>
<feature type="transmembrane region" description="Helical" evidence="1">
    <location>
        <begin position="118"/>
        <end position="151"/>
    </location>
</feature>
<evidence type="ECO:0008006" key="4">
    <source>
        <dbReference type="Google" id="ProtNLM"/>
    </source>
</evidence>
<keyword evidence="1" id="KW-1133">Transmembrane helix</keyword>
<feature type="transmembrane region" description="Helical" evidence="1">
    <location>
        <begin position="84"/>
        <end position="106"/>
    </location>
</feature>
<name>A0AB73T1E2_9FIRM</name>
<comment type="caution">
    <text evidence="2">The sequence shown here is derived from an EMBL/GenBank/DDBJ whole genome shotgun (WGS) entry which is preliminary data.</text>
</comment>
<keyword evidence="1" id="KW-0812">Transmembrane</keyword>
<proteinExistence type="predicted"/>
<keyword evidence="3" id="KW-1185">Reference proteome</keyword>
<keyword evidence="1" id="KW-0472">Membrane</keyword>
<dbReference type="RefSeq" id="WP_257497826.1">
    <property type="nucleotide sequence ID" value="NZ_JANKBI010000009.1"/>
</dbReference>
<organism evidence="2 3">
    <name type="scientific">Murimonas intestini</name>
    <dbReference type="NCBI Taxonomy" id="1337051"/>
    <lineage>
        <taxon>Bacteria</taxon>
        <taxon>Bacillati</taxon>
        <taxon>Bacillota</taxon>
        <taxon>Clostridia</taxon>
        <taxon>Lachnospirales</taxon>
        <taxon>Lachnospiraceae</taxon>
        <taxon>Murimonas</taxon>
    </lineage>
</organism>
<accession>A0AB73T1E2</accession>
<dbReference type="AlphaFoldDB" id="A0AB73T1E2"/>